<gene>
    <name evidence="2" type="ORF">AVEN_62960_1</name>
</gene>
<sequence>MNICLPANVSGQFKVDDVVLIHDNRCPRNMWTMGKIIETHPGRD</sequence>
<accession>A0A4Y1ZVR2</accession>
<dbReference type="AlphaFoldDB" id="A0A4Y1ZVR2"/>
<proteinExistence type="predicted"/>
<dbReference type="Proteomes" id="UP000499080">
    <property type="component" value="Unassembled WGS sequence"/>
</dbReference>
<evidence type="ECO:0000313" key="3">
    <source>
        <dbReference type="Proteomes" id="UP000499080"/>
    </source>
</evidence>
<name>A0A4Y1ZVR2_ARAVE</name>
<dbReference type="EMBL" id="BGPR01154165">
    <property type="protein sequence ID" value="GBL70732.1"/>
    <property type="molecule type" value="Genomic_DNA"/>
</dbReference>
<evidence type="ECO:0000259" key="1">
    <source>
        <dbReference type="Pfam" id="PF18701"/>
    </source>
</evidence>
<feature type="non-terminal residue" evidence="2">
    <location>
        <position position="44"/>
    </location>
</feature>
<reference evidence="2 3" key="1">
    <citation type="journal article" date="2019" name="Sci. Rep.">
        <title>Orb-weaving spider Araneus ventricosus genome elucidates the spidroin gene catalogue.</title>
        <authorList>
            <person name="Kono N."/>
            <person name="Nakamura H."/>
            <person name="Ohtoshi R."/>
            <person name="Moran D.A.P."/>
            <person name="Shinohara A."/>
            <person name="Yoshida Y."/>
            <person name="Fujiwara M."/>
            <person name="Mori M."/>
            <person name="Tomita M."/>
            <person name="Arakawa K."/>
        </authorList>
    </citation>
    <scope>NUCLEOTIDE SEQUENCE [LARGE SCALE GENOMIC DNA]</scope>
</reference>
<organism evidence="2 3">
    <name type="scientific">Araneus ventricosus</name>
    <name type="common">Orbweaver spider</name>
    <name type="synonym">Epeira ventricosa</name>
    <dbReference type="NCBI Taxonomy" id="182803"/>
    <lineage>
        <taxon>Eukaryota</taxon>
        <taxon>Metazoa</taxon>
        <taxon>Ecdysozoa</taxon>
        <taxon>Arthropoda</taxon>
        <taxon>Chelicerata</taxon>
        <taxon>Arachnida</taxon>
        <taxon>Araneae</taxon>
        <taxon>Araneomorphae</taxon>
        <taxon>Entelegynae</taxon>
        <taxon>Araneoidea</taxon>
        <taxon>Araneidae</taxon>
        <taxon>Araneus</taxon>
    </lineage>
</organism>
<dbReference type="InterPro" id="IPR040676">
    <property type="entry name" value="DUF5641"/>
</dbReference>
<feature type="domain" description="DUF5641" evidence="1">
    <location>
        <begin position="10"/>
        <end position="44"/>
    </location>
</feature>
<dbReference type="Pfam" id="PF18701">
    <property type="entry name" value="DUF5641"/>
    <property type="match status" value="1"/>
</dbReference>
<dbReference type="OrthoDB" id="10407720at2759"/>
<keyword evidence="3" id="KW-1185">Reference proteome</keyword>
<evidence type="ECO:0000313" key="2">
    <source>
        <dbReference type="EMBL" id="GBL70732.1"/>
    </source>
</evidence>
<comment type="caution">
    <text evidence="2">The sequence shown here is derived from an EMBL/GenBank/DDBJ whole genome shotgun (WGS) entry which is preliminary data.</text>
</comment>
<protein>
    <recommendedName>
        <fullName evidence="1">DUF5641 domain-containing protein</fullName>
    </recommendedName>
</protein>